<gene>
    <name evidence="1" type="ORF">CSB93_1245</name>
</gene>
<organism evidence="1 2">
    <name type="scientific">Pseudomonas paraeruginosa</name>
    <dbReference type="NCBI Taxonomy" id="2994495"/>
    <lineage>
        <taxon>Bacteria</taxon>
        <taxon>Pseudomonadati</taxon>
        <taxon>Pseudomonadota</taxon>
        <taxon>Gammaproteobacteria</taxon>
        <taxon>Pseudomonadales</taxon>
        <taxon>Pseudomonadaceae</taxon>
        <taxon>Pseudomonas</taxon>
    </lineage>
</organism>
<evidence type="ECO:0000313" key="2">
    <source>
        <dbReference type="Proteomes" id="UP000238390"/>
    </source>
</evidence>
<keyword evidence="2" id="KW-1185">Reference proteome</keyword>
<dbReference type="GeneID" id="77218555"/>
<accession>A0A2R3J1H3</accession>
<protein>
    <submittedName>
        <fullName evidence="1">Uncharacterized protein</fullName>
    </submittedName>
</protein>
<sequence length="89" mass="9890">MSKHTRYAPPQLHFEPDQALLYIYRNASSDALFETAQERLKGLVGLLQALERFRTRTGGDLSIGRATDILHTLASDALTLHMAARNVAP</sequence>
<dbReference type="RefSeq" id="WP_011979045.1">
    <property type="nucleotide sequence ID" value="NZ_CP020560.1"/>
</dbReference>
<reference evidence="1 2" key="1">
    <citation type="submission" date="2018-02" db="EMBL/GenBank/DDBJ databases">
        <title>FDA/CDC Antimicrobial Resistant Isolate Bank Genome Sequencing.</title>
        <authorList>
            <person name="Benahmed F.H."/>
            <person name="Lutgring J.D."/>
            <person name="Yoo B."/>
            <person name="Machado M."/>
            <person name="Brown A."/>
            <person name="McAllister G."/>
            <person name="Perry A."/>
            <person name="Halpin A.L."/>
            <person name="Vavikolanu K."/>
            <person name="Ott S."/>
            <person name="Zhao X."/>
            <person name="Tallon L.J."/>
            <person name="Sadzewicz L."/>
            <person name="Aluvathingal J."/>
            <person name="Nadendla S."/>
            <person name="Voskania-kordi A."/>
            <person name="Simonyan V."/>
            <person name="Patel J."/>
            <person name="Shawar R.M."/>
        </authorList>
    </citation>
    <scope>NUCLEOTIDE SEQUENCE [LARGE SCALE GENOMIC DNA]</scope>
    <source>
        <strain evidence="1 2">AR_0356</strain>
    </source>
</reference>
<evidence type="ECO:0000313" key="1">
    <source>
        <dbReference type="EMBL" id="AVK08034.1"/>
    </source>
</evidence>
<proteinExistence type="predicted"/>
<dbReference type="AlphaFoldDB" id="A0A2R3J1H3"/>
<dbReference type="EMBL" id="CP027169">
    <property type="protein sequence ID" value="AVK08034.1"/>
    <property type="molecule type" value="Genomic_DNA"/>
</dbReference>
<dbReference type="Proteomes" id="UP000238390">
    <property type="component" value="Chromosome"/>
</dbReference>
<name>A0A2R3J1H3_9PSED</name>